<gene>
    <name evidence="2" type="ORF">EXY25_13760</name>
</gene>
<keyword evidence="3" id="KW-1185">Reference proteome</keyword>
<reference evidence="3" key="1">
    <citation type="submission" date="2019-02" db="EMBL/GenBank/DDBJ databases">
        <title>Draft genome sequence of Muricauda sp. 176CP4-71.</title>
        <authorList>
            <person name="Park J.-S."/>
        </authorList>
    </citation>
    <scope>NUCLEOTIDE SEQUENCE [LARGE SCALE GENOMIC DNA]</scope>
    <source>
        <strain evidence="3">176GS2-150</strain>
    </source>
</reference>
<sequence>MTYYFDQNLYELTATQWRMAARCMWFTGGAVALLSDWYSFALFIVAMGFIILGALHHFELHIQPKILESQLIVADGKLCFSNSVSGYTATKNLDDITKVAMRRFLGIPILRVDFKNNERLTFACYKNSSDLATELKSQ</sequence>
<proteinExistence type="predicted"/>
<name>A0ABY1WMF7_9GAMM</name>
<evidence type="ECO:0000256" key="1">
    <source>
        <dbReference type="SAM" id="Phobius"/>
    </source>
</evidence>
<dbReference type="EMBL" id="SHLY01000005">
    <property type="protein sequence ID" value="TAA43616.1"/>
    <property type="molecule type" value="Genomic_DNA"/>
</dbReference>
<comment type="caution">
    <text evidence="2">The sequence shown here is derived from an EMBL/GenBank/DDBJ whole genome shotgun (WGS) entry which is preliminary data.</text>
</comment>
<accession>A0ABY1WMF7</accession>
<evidence type="ECO:0000313" key="3">
    <source>
        <dbReference type="Proteomes" id="UP000292544"/>
    </source>
</evidence>
<dbReference type="Proteomes" id="UP000292544">
    <property type="component" value="Unassembled WGS sequence"/>
</dbReference>
<dbReference type="RefSeq" id="WP_130567209.1">
    <property type="nucleotide sequence ID" value="NZ_SHLY01000005.1"/>
</dbReference>
<keyword evidence="1" id="KW-0812">Transmembrane</keyword>
<evidence type="ECO:0008006" key="4">
    <source>
        <dbReference type="Google" id="ProtNLM"/>
    </source>
</evidence>
<evidence type="ECO:0000313" key="2">
    <source>
        <dbReference type="EMBL" id="TAA43616.1"/>
    </source>
</evidence>
<feature type="transmembrane region" description="Helical" evidence="1">
    <location>
        <begin position="37"/>
        <end position="55"/>
    </location>
</feature>
<keyword evidence="1" id="KW-1133">Transmembrane helix</keyword>
<protein>
    <recommendedName>
        <fullName evidence="4">YcxB family protein</fullName>
    </recommendedName>
</protein>
<keyword evidence="1" id="KW-0472">Membrane</keyword>
<organism evidence="2 3">
    <name type="scientific">Corallincola spongiicola</name>
    <dbReference type="NCBI Taxonomy" id="2520508"/>
    <lineage>
        <taxon>Bacteria</taxon>
        <taxon>Pseudomonadati</taxon>
        <taxon>Pseudomonadota</taxon>
        <taxon>Gammaproteobacteria</taxon>
        <taxon>Alteromonadales</taxon>
        <taxon>Psychromonadaceae</taxon>
        <taxon>Corallincola</taxon>
    </lineage>
</organism>